<reference evidence="3 4" key="1">
    <citation type="submission" date="2012-08" db="EMBL/GenBank/DDBJ databases">
        <title>The genome of cave-isolated P. fluorescens strain R124 demonstrates phenotypic adaptation to the mineral environment.</title>
        <authorList>
            <person name="Barton M.D."/>
            <person name="Petronio M."/>
            <person name="Giarrizzo J.G."/>
            <person name="Bowling B.V."/>
            <person name="Barton H.A."/>
        </authorList>
    </citation>
    <scope>NUCLEOTIDE SEQUENCE [LARGE SCALE GENOMIC DNA]</scope>
    <source>
        <strain evidence="3 4">R124</strain>
    </source>
</reference>
<evidence type="ECO:0000313" key="3">
    <source>
        <dbReference type="EMBL" id="EJZ58964.1"/>
    </source>
</evidence>
<dbReference type="PANTHER" id="PTHR12277:SF81">
    <property type="entry name" value="PROTEIN ABHD13"/>
    <property type="match status" value="1"/>
</dbReference>
<sequence length="347" mass="38191">MARVCMVWSPAVLGEVAGGGVAVANARSKVKTAETPAASVSNRRREQPSVWLMLVPLLREAVARCVRRLPVHCAGLHCDSEHPRPVKVSRMFRKLMSLVALLIALYLLLCGALFVFQRSLIYFPQPDSAVATTDSRLKLTMPDADVWVATRAHVGPKALIYFGGNAEDVSRNLPSFSEAFPDYALFLLNYRGFGGSGGSPSEEAIAEDALALFDQVYASHPQIAVIGRSLGSGVAVRLASQRPAKQLILVTPYNSLEDIAVRQYPWMPVKWLLKDRFESGRYAAHIRVPTLLLAASDDEVIPRDSTQRLLQSFPKGVATLRVVPDAGHNSISERAQYLQWMEDVLDR</sequence>
<organism evidence="3 4">
    <name type="scientific">Pseudomonas fluorescens R124</name>
    <dbReference type="NCBI Taxonomy" id="743713"/>
    <lineage>
        <taxon>Bacteria</taxon>
        <taxon>Pseudomonadati</taxon>
        <taxon>Pseudomonadota</taxon>
        <taxon>Gammaproteobacteria</taxon>
        <taxon>Pseudomonadales</taxon>
        <taxon>Pseudomonadaceae</taxon>
        <taxon>Pseudomonas</taxon>
    </lineage>
</organism>
<dbReference type="Proteomes" id="UP000006045">
    <property type="component" value="Chromosome"/>
</dbReference>
<feature type="transmembrane region" description="Helical" evidence="1">
    <location>
        <begin position="95"/>
        <end position="116"/>
    </location>
</feature>
<feature type="domain" description="Serine aminopeptidase S33" evidence="2">
    <location>
        <begin position="181"/>
        <end position="259"/>
    </location>
</feature>
<evidence type="ECO:0000313" key="4">
    <source>
        <dbReference type="Proteomes" id="UP000006045"/>
    </source>
</evidence>
<dbReference type="InterPro" id="IPR029058">
    <property type="entry name" value="AB_hydrolase_fold"/>
</dbReference>
<gene>
    <name evidence="3" type="primary">phoP</name>
    <name evidence="3" type="ORF">I1A_003295</name>
</gene>
<dbReference type="EMBL" id="CM001561">
    <property type="protein sequence ID" value="EJZ58964.1"/>
    <property type="molecule type" value="Genomic_DNA"/>
</dbReference>
<protein>
    <submittedName>
        <fullName evidence="3">PhoP</fullName>
    </submittedName>
</protein>
<dbReference type="Pfam" id="PF12146">
    <property type="entry name" value="Hydrolase_4"/>
    <property type="match status" value="1"/>
</dbReference>
<dbReference type="InterPro" id="IPR009199">
    <property type="entry name" value="PhoPQ-act_pathogen-rel_PqaA"/>
</dbReference>
<dbReference type="Pfam" id="PF10142">
    <property type="entry name" value="PhoPQ_related"/>
    <property type="match status" value="1"/>
</dbReference>
<evidence type="ECO:0000259" key="2">
    <source>
        <dbReference type="Pfam" id="PF12146"/>
    </source>
</evidence>
<keyword evidence="1" id="KW-0472">Membrane</keyword>
<proteinExistence type="predicted"/>
<keyword evidence="1" id="KW-0812">Transmembrane</keyword>
<name>A0A7U9CQ13_PSEFL</name>
<dbReference type="SUPFAM" id="SSF53474">
    <property type="entry name" value="alpha/beta-Hydrolases"/>
    <property type="match status" value="1"/>
</dbReference>
<dbReference type="PANTHER" id="PTHR12277">
    <property type="entry name" value="ALPHA/BETA HYDROLASE DOMAIN-CONTAINING PROTEIN"/>
    <property type="match status" value="1"/>
</dbReference>
<keyword evidence="1" id="KW-1133">Transmembrane helix</keyword>
<dbReference type="Gene3D" id="3.40.50.1820">
    <property type="entry name" value="alpha/beta hydrolase"/>
    <property type="match status" value="1"/>
</dbReference>
<dbReference type="AlphaFoldDB" id="A0A7U9CQ13"/>
<evidence type="ECO:0000256" key="1">
    <source>
        <dbReference type="SAM" id="Phobius"/>
    </source>
</evidence>
<accession>A0A7U9CQ13</accession>
<dbReference type="InterPro" id="IPR022742">
    <property type="entry name" value="Hydrolase_4"/>
</dbReference>